<dbReference type="Proteomes" id="UP001596270">
    <property type="component" value="Unassembled WGS sequence"/>
</dbReference>
<name>A0ABW1TW14_9BURK</name>
<evidence type="ECO:0000259" key="2">
    <source>
        <dbReference type="PROSITE" id="PS50110"/>
    </source>
</evidence>
<protein>
    <submittedName>
        <fullName evidence="3">Response regulator</fullName>
    </submittedName>
</protein>
<evidence type="ECO:0000313" key="3">
    <source>
        <dbReference type="EMBL" id="MFC6280671.1"/>
    </source>
</evidence>
<evidence type="ECO:0000256" key="1">
    <source>
        <dbReference type="PROSITE-ProRule" id="PRU00169"/>
    </source>
</evidence>
<organism evidence="3 4">
    <name type="scientific">Polaromonas aquatica</name>
    <dbReference type="NCBI Taxonomy" id="332657"/>
    <lineage>
        <taxon>Bacteria</taxon>
        <taxon>Pseudomonadati</taxon>
        <taxon>Pseudomonadota</taxon>
        <taxon>Betaproteobacteria</taxon>
        <taxon>Burkholderiales</taxon>
        <taxon>Comamonadaceae</taxon>
        <taxon>Polaromonas</taxon>
    </lineage>
</organism>
<proteinExistence type="predicted"/>
<dbReference type="CDD" id="cd00156">
    <property type="entry name" value="REC"/>
    <property type="match status" value="1"/>
</dbReference>
<gene>
    <name evidence="3" type="ORF">ACFQND_05435</name>
</gene>
<reference evidence="4" key="1">
    <citation type="journal article" date="2019" name="Int. J. Syst. Evol. Microbiol.">
        <title>The Global Catalogue of Microorganisms (GCM) 10K type strain sequencing project: providing services to taxonomists for standard genome sequencing and annotation.</title>
        <authorList>
            <consortium name="The Broad Institute Genomics Platform"/>
            <consortium name="The Broad Institute Genome Sequencing Center for Infectious Disease"/>
            <person name="Wu L."/>
            <person name="Ma J."/>
        </authorList>
    </citation>
    <scope>NUCLEOTIDE SEQUENCE [LARGE SCALE GENOMIC DNA]</scope>
    <source>
        <strain evidence="4">CCUG 39402</strain>
    </source>
</reference>
<dbReference type="SMART" id="SM00448">
    <property type="entry name" value="REC"/>
    <property type="match status" value="1"/>
</dbReference>
<evidence type="ECO:0000313" key="4">
    <source>
        <dbReference type="Proteomes" id="UP001596270"/>
    </source>
</evidence>
<feature type="domain" description="Response regulatory" evidence="2">
    <location>
        <begin position="161"/>
        <end position="277"/>
    </location>
</feature>
<dbReference type="EMBL" id="JBHSRS010000013">
    <property type="protein sequence ID" value="MFC6280671.1"/>
    <property type="molecule type" value="Genomic_DNA"/>
</dbReference>
<dbReference type="PROSITE" id="PS50110">
    <property type="entry name" value="RESPONSE_REGULATORY"/>
    <property type="match status" value="1"/>
</dbReference>
<dbReference type="InterPro" id="IPR052048">
    <property type="entry name" value="ST_Response_Regulator"/>
</dbReference>
<dbReference type="InterPro" id="IPR011006">
    <property type="entry name" value="CheY-like_superfamily"/>
</dbReference>
<keyword evidence="4" id="KW-1185">Reference proteome</keyword>
<comment type="caution">
    <text evidence="3">The sequence shown here is derived from an EMBL/GenBank/DDBJ whole genome shotgun (WGS) entry which is preliminary data.</text>
</comment>
<accession>A0ABW1TW14</accession>
<dbReference type="SUPFAM" id="SSF52172">
    <property type="entry name" value="CheY-like"/>
    <property type="match status" value="1"/>
</dbReference>
<dbReference type="RefSeq" id="WP_371435640.1">
    <property type="nucleotide sequence ID" value="NZ_JBHSRS010000013.1"/>
</dbReference>
<feature type="modified residue" description="4-aspartylphosphate" evidence="1">
    <location>
        <position position="211"/>
    </location>
</feature>
<dbReference type="InterPro" id="IPR001789">
    <property type="entry name" value="Sig_transdc_resp-reg_receiver"/>
</dbReference>
<dbReference type="Gene3D" id="3.40.50.2300">
    <property type="match status" value="1"/>
</dbReference>
<dbReference type="PANTHER" id="PTHR43228:SF1">
    <property type="entry name" value="TWO-COMPONENT RESPONSE REGULATOR ARR22"/>
    <property type="match status" value="1"/>
</dbReference>
<dbReference type="Pfam" id="PF00072">
    <property type="entry name" value="Response_reg"/>
    <property type="match status" value="1"/>
</dbReference>
<keyword evidence="1" id="KW-0597">Phosphoprotein</keyword>
<dbReference type="PANTHER" id="PTHR43228">
    <property type="entry name" value="TWO-COMPONENT RESPONSE REGULATOR"/>
    <property type="match status" value="1"/>
</dbReference>
<sequence>MQNTDGGAVQRIFVKVFGFSDVERHALNTVFRLSESRPVVYAPWDADAPEKAHVALIDGDSWEASVELARPEHDALQLVWVGDRPSSKAALVIPRPLKWGAVIEGLDRLYAPALPDAETSLDFDISAGSPLELEMGWPGDAGATTAPAPLEPPQAEPAGVRVLVVEPDQDSRLYLRAKFSAAGLAWMDEAGTGAQALELLRTNSYGLVLVDLGLGDMNGWTLIRTLQASRPATAQLIVTGAGLTPLDAVRAWFAGATGALAKPLHPGKLQRLLEKLQQTPS</sequence>